<dbReference type="CDD" id="cd09891">
    <property type="entry name" value="NGN_Bact_1"/>
    <property type="match status" value="1"/>
</dbReference>
<dbReference type="SUPFAM" id="SSF82679">
    <property type="entry name" value="N-utilization substance G protein NusG, N-terminal domain"/>
    <property type="match status" value="1"/>
</dbReference>
<dbReference type="NCBIfam" id="TIGR00922">
    <property type="entry name" value="nusG"/>
    <property type="match status" value="1"/>
</dbReference>
<dbReference type="Proteomes" id="UP000620133">
    <property type="component" value="Chromosome"/>
</dbReference>
<dbReference type="GO" id="GO:0031564">
    <property type="term" value="P:transcription antitermination"/>
    <property type="evidence" value="ECO:0007669"/>
    <property type="project" value="UniProtKB-UniRule"/>
</dbReference>
<dbReference type="SUPFAM" id="SSF50104">
    <property type="entry name" value="Translation proteins SH3-like domain"/>
    <property type="match status" value="1"/>
</dbReference>
<dbReference type="InterPro" id="IPR008991">
    <property type="entry name" value="Translation_prot_SH3-like_sf"/>
</dbReference>
<evidence type="ECO:0000313" key="6">
    <source>
        <dbReference type="Proteomes" id="UP000620133"/>
    </source>
</evidence>
<keyword evidence="6" id="KW-1185">Reference proteome</keyword>
<gene>
    <name evidence="1 5" type="primary">nusG</name>
    <name evidence="5" type="ORF">MPAN_002930</name>
</gene>
<dbReference type="Pfam" id="PF00467">
    <property type="entry name" value="KOW"/>
    <property type="match status" value="1"/>
</dbReference>
<dbReference type="GO" id="GO:0006354">
    <property type="term" value="P:DNA-templated transcription elongation"/>
    <property type="evidence" value="ECO:0007669"/>
    <property type="project" value="UniProtKB-UniRule"/>
</dbReference>
<proteinExistence type="inferred from homology"/>
<dbReference type="NCBIfam" id="TIGR01956">
    <property type="entry name" value="NusG_myco"/>
    <property type="match status" value="1"/>
</dbReference>
<evidence type="ECO:0000256" key="2">
    <source>
        <dbReference type="NCBIfam" id="TIGR01956"/>
    </source>
</evidence>
<dbReference type="Pfam" id="PF02357">
    <property type="entry name" value="NusG"/>
    <property type="match status" value="1"/>
</dbReference>
<dbReference type="SMART" id="SM00738">
    <property type="entry name" value="NGN"/>
    <property type="match status" value="1"/>
</dbReference>
<dbReference type="InterPro" id="IPR001062">
    <property type="entry name" value="Transcrpt_antiterm_NusG"/>
</dbReference>
<evidence type="ECO:0000313" key="5">
    <source>
        <dbReference type="EMBL" id="BCR35400.1"/>
    </source>
</evidence>
<evidence type="ECO:0000256" key="1">
    <source>
        <dbReference type="HAMAP-Rule" id="MF_00948"/>
    </source>
</evidence>
<protein>
    <recommendedName>
        <fullName evidence="1 2">Transcription termination/antitermination protein NusG</fullName>
    </recommendedName>
</protein>
<dbReference type="GO" id="GO:0006353">
    <property type="term" value="P:DNA-templated transcription termination"/>
    <property type="evidence" value="ECO:0007669"/>
    <property type="project" value="UniProtKB-UniRule"/>
</dbReference>
<dbReference type="InterPro" id="IPR010216">
    <property type="entry name" value="Transcrpt_antiterm_NusG_myco"/>
</dbReference>
<organism evidence="5 6">
    <name type="scientific">Mariniplasma anaerobium</name>
    <dbReference type="NCBI Taxonomy" id="2735436"/>
    <lineage>
        <taxon>Bacteria</taxon>
        <taxon>Bacillati</taxon>
        <taxon>Mycoplasmatota</taxon>
        <taxon>Mollicutes</taxon>
        <taxon>Acholeplasmatales</taxon>
        <taxon>Acholeplasmataceae</taxon>
        <taxon>Mariniplasma</taxon>
    </lineage>
</organism>
<dbReference type="PRINTS" id="PR00338">
    <property type="entry name" value="NUSGTNSCPFCT"/>
</dbReference>
<accession>A0A7U9TI99</accession>
<dbReference type="InterPro" id="IPR014722">
    <property type="entry name" value="Rib_uL2_dom2"/>
</dbReference>
<keyword evidence="1 3" id="KW-0889">Transcription antitermination</keyword>
<dbReference type="InterPro" id="IPR047050">
    <property type="entry name" value="NGN"/>
</dbReference>
<reference evidence="5" key="1">
    <citation type="submission" date="2021-01" db="EMBL/GenBank/DDBJ databases">
        <title>Draft genome sequence of Acholeplasmataceae bacterium strain Mahy22.</title>
        <authorList>
            <person name="Watanabe M."/>
            <person name="Kojima H."/>
            <person name="Fukui M."/>
        </authorList>
    </citation>
    <scope>NUCLEOTIDE SEQUENCE</scope>
    <source>
        <strain evidence="5">Mahy22</strain>
    </source>
</reference>
<dbReference type="GO" id="GO:0032784">
    <property type="term" value="P:regulation of DNA-templated transcription elongation"/>
    <property type="evidence" value="ECO:0007669"/>
    <property type="project" value="InterPro"/>
</dbReference>
<dbReference type="RefSeq" id="WP_176239684.1">
    <property type="nucleotide sequence ID" value="NZ_AP024412.1"/>
</dbReference>
<keyword evidence="1 3" id="KW-0806">Transcription termination</keyword>
<dbReference type="KEGG" id="manr:MPAN_002930"/>
<dbReference type="Gene3D" id="3.30.70.940">
    <property type="entry name" value="NusG, N-terminal domain"/>
    <property type="match status" value="1"/>
</dbReference>
<evidence type="ECO:0000256" key="3">
    <source>
        <dbReference type="RuleBase" id="RU000538"/>
    </source>
</evidence>
<evidence type="ECO:0000259" key="4">
    <source>
        <dbReference type="SMART" id="SM00738"/>
    </source>
</evidence>
<dbReference type="PANTHER" id="PTHR30265:SF2">
    <property type="entry name" value="TRANSCRIPTION TERMINATION_ANTITERMINATION PROTEIN NUSG"/>
    <property type="match status" value="1"/>
</dbReference>
<dbReference type="Gene3D" id="2.30.30.30">
    <property type="match status" value="1"/>
</dbReference>
<dbReference type="PANTHER" id="PTHR30265">
    <property type="entry name" value="RHO-INTERACTING TRANSCRIPTION TERMINATION FACTOR NUSG"/>
    <property type="match status" value="1"/>
</dbReference>
<keyword evidence="1 3" id="KW-0805">Transcription regulation</keyword>
<dbReference type="InterPro" id="IPR036735">
    <property type="entry name" value="NGN_dom_sf"/>
</dbReference>
<comment type="similarity">
    <text evidence="1 3">Belongs to the NusG family.</text>
</comment>
<dbReference type="CDD" id="cd06091">
    <property type="entry name" value="KOW_NusG"/>
    <property type="match status" value="1"/>
</dbReference>
<dbReference type="FunFam" id="3.30.70.940:FF:000002">
    <property type="entry name" value="Transcription termination/antitermination protein NusG"/>
    <property type="match status" value="1"/>
</dbReference>
<dbReference type="HAMAP" id="MF_00948">
    <property type="entry name" value="NusG"/>
    <property type="match status" value="1"/>
</dbReference>
<dbReference type="EMBL" id="AP024412">
    <property type="protein sequence ID" value="BCR35400.1"/>
    <property type="molecule type" value="Genomic_DNA"/>
</dbReference>
<dbReference type="GO" id="GO:0005829">
    <property type="term" value="C:cytosol"/>
    <property type="evidence" value="ECO:0007669"/>
    <property type="project" value="TreeGrafter"/>
</dbReference>
<feature type="domain" description="NusG-like N-terminal" evidence="4">
    <location>
        <begin position="4"/>
        <end position="116"/>
    </location>
</feature>
<keyword evidence="1 3" id="KW-0804">Transcription</keyword>
<comment type="function">
    <text evidence="1 3">Participates in transcription elongation, termination and antitermination.</text>
</comment>
<name>A0A7U9TI99_9MOLU</name>
<dbReference type="InterPro" id="IPR043425">
    <property type="entry name" value="NusG-like"/>
</dbReference>
<dbReference type="AlphaFoldDB" id="A0A7U9TI99"/>
<sequence length="180" mass="20095">MSQKVRWYIIQTYSGYENAVKLDLERRVESMGMGDFIFRVIVPEETVIEKKADGKEKEKVKQLFPGYVFVEMEVTDESWFVVRNTPRVTGFLGSSGGGTKPVPLAADEINQILLKIGVISKPTYDHLLGKTVEIIAGAYIGLKGEVSTIDNDQEKVVVNIDLFGRATPTELDAHEVKELS</sequence>
<dbReference type="InterPro" id="IPR005824">
    <property type="entry name" value="KOW"/>
</dbReference>
<dbReference type="InterPro" id="IPR006645">
    <property type="entry name" value="NGN-like_dom"/>
</dbReference>